<dbReference type="GeneID" id="106176477"/>
<dbReference type="GO" id="GO:0031344">
    <property type="term" value="P:regulation of cell projection organization"/>
    <property type="evidence" value="ECO:0007669"/>
    <property type="project" value="TreeGrafter"/>
</dbReference>
<reference evidence="2" key="1">
    <citation type="submission" date="2025-08" db="UniProtKB">
        <authorList>
            <consortium name="RefSeq"/>
        </authorList>
    </citation>
    <scope>IDENTIFICATION</scope>
    <source>
        <tissue evidence="2">Gonads</tissue>
    </source>
</reference>
<evidence type="ECO:0000313" key="1">
    <source>
        <dbReference type="Proteomes" id="UP000085678"/>
    </source>
</evidence>
<protein>
    <submittedName>
        <fullName evidence="2">Protein pitchfork</fullName>
    </submittedName>
</protein>
<gene>
    <name evidence="2" type="primary">LOC106176477</name>
</gene>
<proteinExistence type="predicted"/>
<dbReference type="OrthoDB" id="8189408at2759"/>
<dbReference type="GO" id="GO:0008092">
    <property type="term" value="F:cytoskeletal protein binding"/>
    <property type="evidence" value="ECO:0007669"/>
    <property type="project" value="TreeGrafter"/>
</dbReference>
<dbReference type="RefSeq" id="XP_013414333.1">
    <property type="nucleotide sequence ID" value="XM_013558879.2"/>
</dbReference>
<dbReference type="InterPro" id="IPR033602">
    <property type="entry name" value="CIMAP3"/>
</dbReference>
<accession>A0A1S3JVE1</accession>
<evidence type="ECO:0000313" key="2">
    <source>
        <dbReference type="RefSeq" id="XP_013414333.1"/>
    </source>
</evidence>
<organism evidence="1 2">
    <name type="scientific">Lingula anatina</name>
    <name type="common">Brachiopod</name>
    <name type="synonym">Lingula unguis</name>
    <dbReference type="NCBI Taxonomy" id="7574"/>
    <lineage>
        <taxon>Eukaryota</taxon>
        <taxon>Metazoa</taxon>
        <taxon>Spiralia</taxon>
        <taxon>Lophotrochozoa</taxon>
        <taxon>Brachiopoda</taxon>
        <taxon>Linguliformea</taxon>
        <taxon>Lingulata</taxon>
        <taxon>Lingulida</taxon>
        <taxon>Linguloidea</taxon>
        <taxon>Lingulidae</taxon>
        <taxon>Lingula</taxon>
    </lineage>
</organism>
<dbReference type="Pfam" id="PF07004">
    <property type="entry name" value="SHIPPO-rpt"/>
    <property type="match status" value="1"/>
</dbReference>
<dbReference type="Proteomes" id="UP000085678">
    <property type="component" value="Unplaced"/>
</dbReference>
<dbReference type="AlphaFoldDB" id="A0A1S3JVE1"/>
<name>A0A1S3JVE1_LINAN</name>
<sequence>MDILEEPRKLNVSFGTTQNRTLFPVHMAPNRFGNDLKPLRGQPNTGPGCYNNEEVSNFKYQIDTYLTSQKGYTMGARTGPRFRKEFKEVTPAPPEYQTKVTDPIEFTPSYKPFNAAADRFPVYKREIEESVPGAGTYEHEIPRNRKVQWHQSFGGAPINLPAVTIKSTLQPNTEKLLSTKETKKYERRLAYLKLYYK</sequence>
<dbReference type="STRING" id="7574.A0A1S3JVE1"/>
<dbReference type="InParanoid" id="A0A1S3JVE1"/>
<dbReference type="InterPro" id="IPR010736">
    <property type="entry name" value="SHIPPO-rpt"/>
</dbReference>
<dbReference type="KEGG" id="lak:106176477"/>
<keyword evidence="1" id="KW-1185">Reference proteome</keyword>
<dbReference type="OMA" id="HRHVTWP"/>
<dbReference type="PANTHER" id="PTHR31508:SF2">
    <property type="entry name" value="PROTEIN PITCHFORK"/>
    <property type="match status" value="1"/>
</dbReference>
<dbReference type="PANTHER" id="PTHR31508">
    <property type="entry name" value="PROTEIN PITCHFORK"/>
    <property type="match status" value="1"/>
</dbReference>